<reference evidence="1" key="1">
    <citation type="submission" date="2021-06" db="EMBL/GenBank/DDBJ databases">
        <authorList>
            <person name="Kallberg Y."/>
            <person name="Tangrot J."/>
            <person name="Rosling A."/>
        </authorList>
    </citation>
    <scope>NUCLEOTIDE SEQUENCE</scope>
    <source>
        <strain evidence="1">AU212A</strain>
    </source>
</reference>
<sequence length="57" mass="6447">QFGKMSLRVEECLDAEISVKLWNEQKNNDQTIIFHDKSIKGGLEVVGDVIKLLGCKE</sequence>
<accession>A0ACA9JU20</accession>
<comment type="caution">
    <text evidence="1">The sequence shown here is derived from an EMBL/GenBank/DDBJ whole genome shotgun (WGS) entry which is preliminary data.</text>
</comment>
<organism evidence="1 2">
    <name type="scientific">Scutellospora calospora</name>
    <dbReference type="NCBI Taxonomy" id="85575"/>
    <lineage>
        <taxon>Eukaryota</taxon>
        <taxon>Fungi</taxon>
        <taxon>Fungi incertae sedis</taxon>
        <taxon>Mucoromycota</taxon>
        <taxon>Glomeromycotina</taxon>
        <taxon>Glomeromycetes</taxon>
        <taxon>Diversisporales</taxon>
        <taxon>Gigasporaceae</taxon>
        <taxon>Scutellospora</taxon>
    </lineage>
</organism>
<gene>
    <name evidence="1" type="ORF">SCALOS_LOCUS148</name>
</gene>
<name>A0ACA9JU20_9GLOM</name>
<protein>
    <submittedName>
        <fullName evidence="1">6590_t:CDS:1</fullName>
    </submittedName>
</protein>
<keyword evidence="2" id="KW-1185">Reference proteome</keyword>
<feature type="non-terminal residue" evidence="1">
    <location>
        <position position="1"/>
    </location>
</feature>
<dbReference type="EMBL" id="CAJVPM010000050">
    <property type="protein sequence ID" value="CAG8435059.1"/>
    <property type="molecule type" value="Genomic_DNA"/>
</dbReference>
<evidence type="ECO:0000313" key="2">
    <source>
        <dbReference type="Proteomes" id="UP000789860"/>
    </source>
</evidence>
<dbReference type="Proteomes" id="UP000789860">
    <property type="component" value="Unassembled WGS sequence"/>
</dbReference>
<evidence type="ECO:0000313" key="1">
    <source>
        <dbReference type="EMBL" id="CAG8435059.1"/>
    </source>
</evidence>
<proteinExistence type="predicted"/>